<feature type="compositionally biased region" description="Low complexity" evidence="1">
    <location>
        <begin position="42"/>
        <end position="51"/>
    </location>
</feature>
<feature type="compositionally biased region" description="Basic residues" evidence="1">
    <location>
        <begin position="330"/>
        <end position="344"/>
    </location>
</feature>
<dbReference type="GO" id="GO:0004722">
    <property type="term" value="F:protein serine/threonine phosphatase activity"/>
    <property type="evidence" value="ECO:0007669"/>
    <property type="project" value="InterPro"/>
</dbReference>
<feature type="compositionally biased region" description="Polar residues" evidence="1">
    <location>
        <begin position="57"/>
        <end position="69"/>
    </location>
</feature>
<evidence type="ECO:0000256" key="1">
    <source>
        <dbReference type="SAM" id="MobiDB-lite"/>
    </source>
</evidence>
<feature type="region of interest" description="Disordered" evidence="1">
    <location>
        <begin position="1"/>
        <end position="69"/>
    </location>
</feature>
<dbReference type="AlphaFoldDB" id="A0A1Y2GTA4"/>
<dbReference type="CDD" id="cd00143">
    <property type="entry name" value="PP2Cc"/>
    <property type="match status" value="1"/>
</dbReference>
<feature type="compositionally biased region" description="Low complexity" evidence="1">
    <location>
        <begin position="94"/>
        <end position="106"/>
    </location>
</feature>
<comment type="caution">
    <text evidence="3">The sequence shown here is derived from an EMBL/GenBank/DDBJ whole genome shotgun (WGS) entry which is preliminary data.</text>
</comment>
<feature type="region of interest" description="Disordered" evidence="1">
    <location>
        <begin position="823"/>
        <end position="865"/>
    </location>
</feature>
<organism evidence="3 4">
    <name type="scientific">Lobosporangium transversale</name>
    <dbReference type="NCBI Taxonomy" id="64571"/>
    <lineage>
        <taxon>Eukaryota</taxon>
        <taxon>Fungi</taxon>
        <taxon>Fungi incertae sedis</taxon>
        <taxon>Mucoromycota</taxon>
        <taxon>Mortierellomycotina</taxon>
        <taxon>Mortierellomycetes</taxon>
        <taxon>Mortierellales</taxon>
        <taxon>Mortierellaceae</taxon>
        <taxon>Lobosporangium</taxon>
    </lineage>
</organism>
<sequence>MDLVDSMNTAMDQEKQHRSTPSLLVRDNISTSQDNQEPDQESISTSTTITTLGMEPSTPNSALPNSSDSNAVNYSATSLLGTNSTLASPTEHSATTNNATENATATSPKVISSTLNEFVDGKSTNGESTAAPMEAESSAEGIERAEGIEEAEAVQLPGNEALATTTELANEEAESTEPKPTKKKRGRPAASPSQLPEPLAALPASTKLPDLEDFNLRAEQTKNPLFVAICKVLLVYGNHWQSAMDLVDGVRHFGLASLGGRTPKGTIQGAISTGLALAQALKTFEPIEKLRLNSTTYYRMDLRVLEEPSSDARESFEAGNDTKIRTTSTIRKKKPAGRKKKRKPVAPSSDTSDSDSMEEDYNDDEDRSSNGYSKPSSKRVRTDSPPMQQKILAKQDMPNGLKKLPKGYVYDTDINQSALMNLSINPTQTGEFMEHLKGQQALLEIEYPDKRSQYGVDLTKEPMWFAVEQQTGYTYPRLRTSRRERLTKPDCEDGYAVADLKHSEGYLGRLFCITDGHGGRACSSFVIATIPGVMQVILGKYKPEDLSLPDVQETVKTRITEAIRLIDKEYLDHKKQQYLLYKAKKLQHDPGSDGTTLIVNIFIDKWLICVNVGDSRTILSTRDMTGRWNVDFSSEDHTPSLERLAQTIYANGGEFVTHDDKVIRFDPNFKNDKKHRQSLKEARIRVKNGASNLYGIPYRTRNGQAASINLGACIGDVLYKLDPVKPILSSKPDITFIDISSIQHGYLLMASDGLWDYVMRGGKMQDQNAAVSQFVGDKIDRGWTHQRIVSTLSDREGMTGLYTDSIQEYDDFTAILVTINSTQQNGTQGLEKKSEPEGESAQQEASETAFLSHQEQHQQEDTPAINGGESVVVQSSDVEPANNEAEQPQTLAMQADEDMGPISPKNLQSSISEHLPRRSSEAETNISVERMDIDEGEDSGPESTLTDVDLDDMSTDLDISPSQDQDQNMDEVIDPIASPARNSSEDIDI</sequence>
<dbReference type="Proteomes" id="UP000193648">
    <property type="component" value="Unassembled WGS sequence"/>
</dbReference>
<dbReference type="PANTHER" id="PTHR13832">
    <property type="entry name" value="PROTEIN PHOSPHATASE 2C"/>
    <property type="match status" value="1"/>
</dbReference>
<dbReference type="InterPro" id="IPR036457">
    <property type="entry name" value="PPM-type-like_dom_sf"/>
</dbReference>
<feature type="compositionally biased region" description="Polar residues" evidence="1">
    <location>
        <begin position="840"/>
        <end position="853"/>
    </location>
</feature>
<dbReference type="InterPro" id="IPR015655">
    <property type="entry name" value="PP2C"/>
</dbReference>
<dbReference type="PANTHER" id="PTHR13832:SF668">
    <property type="entry name" value="PROTEIN PHOSPHATASE 2C 39-RELATED"/>
    <property type="match status" value="1"/>
</dbReference>
<dbReference type="InterPro" id="IPR001932">
    <property type="entry name" value="PPM-type_phosphatase-like_dom"/>
</dbReference>
<dbReference type="Gene3D" id="3.60.40.10">
    <property type="entry name" value="PPM-type phosphatase domain"/>
    <property type="match status" value="1"/>
</dbReference>
<dbReference type="SUPFAM" id="SSF81606">
    <property type="entry name" value="PP2C-like"/>
    <property type="match status" value="1"/>
</dbReference>
<dbReference type="GeneID" id="33569473"/>
<dbReference type="EMBL" id="MCFF01000010">
    <property type="protein sequence ID" value="ORZ22708.1"/>
    <property type="molecule type" value="Genomic_DNA"/>
</dbReference>
<feature type="compositionally biased region" description="Polar residues" evidence="1">
    <location>
        <begin position="107"/>
        <end position="128"/>
    </location>
</feature>
<feature type="region of interest" description="Disordered" evidence="1">
    <location>
        <begin position="83"/>
        <end position="143"/>
    </location>
</feature>
<feature type="compositionally biased region" description="Basic and acidic residues" evidence="1">
    <location>
        <begin position="308"/>
        <end position="324"/>
    </location>
</feature>
<feature type="region of interest" description="Disordered" evidence="1">
    <location>
        <begin position="167"/>
        <end position="199"/>
    </location>
</feature>
<feature type="domain" description="PPM-type phosphatase" evidence="2">
    <location>
        <begin position="494"/>
        <end position="819"/>
    </location>
</feature>
<accession>A0A1Y2GTA4</accession>
<protein>
    <recommendedName>
        <fullName evidence="2">PPM-type phosphatase domain-containing protein</fullName>
    </recommendedName>
</protein>
<dbReference type="Pfam" id="PF00481">
    <property type="entry name" value="PP2C"/>
    <property type="match status" value="1"/>
</dbReference>
<dbReference type="RefSeq" id="XP_021883262.1">
    <property type="nucleotide sequence ID" value="XM_022027630.1"/>
</dbReference>
<feature type="compositionally biased region" description="Polar residues" evidence="1">
    <location>
        <begin position="1"/>
        <end position="11"/>
    </location>
</feature>
<feature type="region of interest" description="Disordered" evidence="1">
    <location>
        <begin position="897"/>
        <end position="989"/>
    </location>
</feature>
<keyword evidence="4" id="KW-1185">Reference proteome</keyword>
<name>A0A1Y2GTA4_9FUNG</name>
<feature type="compositionally biased region" description="Polar residues" evidence="1">
    <location>
        <begin position="83"/>
        <end position="93"/>
    </location>
</feature>
<dbReference type="STRING" id="64571.A0A1Y2GTA4"/>
<evidence type="ECO:0000313" key="4">
    <source>
        <dbReference type="Proteomes" id="UP000193648"/>
    </source>
</evidence>
<feature type="region of interest" description="Disordered" evidence="1">
    <location>
        <begin position="308"/>
        <end position="387"/>
    </location>
</feature>
<dbReference type="SMART" id="SM00332">
    <property type="entry name" value="PP2Cc"/>
    <property type="match status" value="1"/>
</dbReference>
<evidence type="ECO:0000259" key="2">
    <source>
        <dbReference type="PROSITE" id="PS51746"/>
    </source>
</evidence>
<reference evidence="3 4" key="1">
    <citation type="submission" date="2016-07" db="EMBL/GenBank/DDBJ databases">
        <title>Pervasive Adenine N6-methylation of Active Genes in Fungi.</title>
        <authorList>
            <consortium name="DOE Joint Genome Institute"/>
            <person name="Mondo S.J."/>
            <person name="Dannebaum R.O."/>
            <person name="Kuo R.C."/>
            <person name="Labutti K."/>
            <person name="Haridas S."/>
            <person name="Kuo A."/>
            <person name="Salamov A."/>
            <person name="Ahrendt S.R."/>
            <person name="Lipzen A."/>
            <person name="Sullivan W."/>
            <person name="Andreopoulos W.B."/>
            <person name="Clum A."/>
            <person name="Lindquist E."/>
            <person name="Daum C."/>
            <person name="Ramamoorthy G.K."/>
            <person name="Gryganskyi A."/>
            <person name="Culley D."/>
            <person name="Magnuson J.K."/>
            <person name="James T.Y."/>
            <person name="O'Malley M.A."/>
            <person name="Stajich J.E."/>
            <person name="Spatafora J.W."/>
            <person name="Visel A."/>
            <person name="Grigoriev I.V."/>
        </authorList>
    </citation>
    <scope>NUCLEOTIDE SEQUENCE [LARGE SCALE GENOMIC DNA]</scope>
    <source>
        <strain evidence="3 4">NRRL 3116</strain>
    </source>
</reference>
<proteinExistence type="predicted"/>
<evidence type="ECO:0000313" key="3">
    <source>
        <dbReference type="EMBL" id="ORZ22708.1"/>
    </source>
</evidence>
<dbReference type="OrthoDB" id="10025511at2759"/>
<dbReference type="InParanoid" id="A0A1Y2GTA4"/>
<gene>
    <name evidence="3" type="ORF">BCR41DRAFT_385017</name>
</gene>
<dbReference type="PROSITE" id="PS51746">
    <property type="entry name" value="PPM_2"/>
    <property type="match status" value="1"/>
</dbReference>
<feature type="compositionally biased region" description="Acidic residues" evidence="1">
    <location>
        <begin position="352"/>
        <end position="366"/>
    </location>
</feature>